<reference evidence="3" key="1">
    <citation type="journal article" date="2016" name="Genome Biol. Evol.">
        <title>Comparative 'omics' of the Fusarium fujikuroi species complex highlights differences in genetic potential and metabolite synthesis.</title>
        <authorList>
            <person name="Niehaus E.-M."/>
            <person name="Muensterkoetter M."/>
            <person name="Proctor R.H."/>
            <person name="Brown D.W."/>
            <person name="Sharon A."/>
            <person name="Idan Y."/>
            <person name="Oren-Young L."/>
            <person name="Sieber C.M."/>
            <person name="Novak O."/>
            <person name="Pencik A."/>
            <person name="Tarkowska D."/>
            <person name="Hromadova K."/>
            <person name="Freeman S."/>
            <person name="Maymon M."/>
            <person name="Elazar M."/>
            <person name="Youssef S.A."/>
            <person name="El-Shabrawy E.S.M."/>
            <person name="Shalaby A.B.A."/>
            <person name="Houterman P."/>
            <person name="Brock N.L."/>
            <person name="Burkhardt I."/>
            <person name="Tsavkelova E.A."/>
            <person name="Dickschat J.S."/>
            <person name="Galuszka P."/>
            <person name="Gueldener U."/>
            <person name="Tudzynski B."/>
        </authorList>
    </citation>
    <scope>NUCLEOTIDE SEQUENCE [LARGE SCALE GENOMIC DNA]</scope>
    <source>
        <strain evidence="3">MRC7560</strain>
    </source>
</reference>
<proteinExistence type="predicted"/>
<evidence type="ECO:0000256" key="1">
    <source>
        <dbReference type="SAM" id="MobiDB-lite"/>
    </source>
</evidence>
<feature type="compositionally biased region" description="Polar residues" evidence="1">
    <location>
        <begin position="900"/>
        <end position="910"/>
    </location>
</feature>
<dbReference type="Proteomes" id="UP000184255">
    <property type="component" value="Unassembled WGS sequence"/>
</dbReference>
<feature type="compositionally biased region" description="Polar residues" evidence="1">
    <location>
        <begin position="456"/>
        <end position="471"/>
    </location>
</feature>
<dbReference type="Pfam" id="PF12520">
    <property type="entry name" value="DUF3723"/>
    <property type="match status" value="1"/>
</dbReference>
<dbReference type="EMBL" id="FCQH01000029">
    <property type="protein sequence ID" value="CVL09002.1"/>
    <property type="molecule type" value="Genomic_DNA"/>
</dbReference>
<keyword evidence="3" id="KW-1185">Reference proteome</keyword>
<protein>
    <submittedName>
        <fullName evidence="2">Uncharacterized protein</fullName>
    </submittedName>
</protein>
<feature type="region of interest" description="Disordered" evidence="1">
    <location>
        <begin position="455"/>
        <end position="478"/>
    </location>
</feature>
<name>A0A1L7UIH5_FUSMA</name>
<feature type="region of interest" description="Disordered" evidence="1">
    <location>
        <begin position="641"/>
        <end position="667"/>
    </location>
</feature>
<dbReference type="GeneID" id="65093529"/>
<organism evidence="2 3">
    <name type="scientific">Fusarium mangiferae</name>
    <name type="common">Mango malformation disease fungus</name>
    <dbReference type="NCBI Taxonomy" id="192010"/>
    <lineage>
        <taxon>Eukaryota</taxon>
        <taxon>Fungi</taxon>
        <taxon>Dikarya</taxon>
        <taxon>Ascomycota</taxon>
        <taxon>Pezizomycotina</taxon>
        <taxon>Sordariomycetes</taxon>
        <taxon>Hypocreomycetidae</taxon>
        <taxon>Hypocreales</taxon>
        <taxon>Nectriaceae</taxon>
        <taxon>Fusarium</taxon>
        <taxon>Fusarium fujikuroi species complex</taxon>
    </lineage>
</organism>
<gene>
    <name evidence="2" type="ORF">FMAN_14281</name>
</gene>
<dbReference type="RefSeq" id="XP_041691412.1">
    <property type="nucleotide sequence ID" value="XM_041826097.1"/>
</dbReference>
<dbReference type="InterPro" id="IPR022198">
    <property type="entry name" value="DUF3723"/>
</dbReference>
<dbReference type="VEuPathDB" id="FungiDB:FMAN_14281"/>
<evidence type="ECO:0000313" key="2">
    <source>
        <dbReference type="EMBL" id="CVL09002.1"/>
    </source>
</evidence>
<accession>A0A1L7UIH5</accession>
<feature type="region of interest" description="Disordered" evidence="1">
    <location>
        <begin position="883"/>
        <end position="910"/>
    </location>
</feature>
<comment type="caution">
    <text evidence="2">The sequence shown here is derived from an EMBL/GenBank/DDBJ whole genome shotgun (WGS) entry which is preliminary data.</text>
</comment>
<sequence length="910" mass="105344">MERLQDEQTQKFLGTASVRLEVLDFSLTHDTRLPGSEPDWDNVESLGGLFLNGISFAPHQISHQIPALIDQTQLNEALKNANVSSERLKRNDVEIVELNFATGSRVHCLRGQDRVLAAMRVAEDMNRRWVIRLYQQDLSLEAIKDLKDERSSEKEPSDAELLYWTTRFWLEHEDSLDDHQNKWLAHLTRKSKSKATGLQRLWKNHVKYKNLIREFEKTPALFGGAQLGNISRWISAPDKMNVNQMKRVLDFWRDICGSNDSIKSRLSTRMLEEVGGKTPGSSKKHHDDIRDMANKILRNFEDNERRDILNRLEYATRDRLVPTFSIFIKNIGYLKEVTGCLRHLVSGTPQNIRKNLDDAFSKRNPCMLQVADNRCKWVEAGEINEKELAYRQLWLFALREHPSISQQIERKKAAPKYFIDESKLYQFALLAQKLGYCTPQITAIVNQPRMILPSTGEKSFSKTPGDSSNYSDGKPLSKDQEEHKHSLFLENIHKPFSPECPGSRFFFSQRSLYLDVFGDEFKGIENFLNAAAFSDEQSLGDEAIQVDKWQEATIRKDIQELSDIKTKLEEEVQQLRKTVTSEGEDAQSMRSQFWEMANKVKEKEESLENINRNIEAKKKVEAELFEKTNKQIERLESVRSRLREDEQREQDGAGRLRTQEEKERDLESRVKSLKEEIDTLVCIQNRSSFVPIGEPDPLQNTEKCNTETILQLQKDKEELEKKMDDLKEGIDAPSHIDQHPEKTCVEQQHTSVLHQPPSSTLLEIKLNFHESTEIVKVGQRVLRACLENFAAQGYNFRDERGGFLMANTCFDVLSLLPPEERTIRLIHRTKRKYALLESDPEGIFEARKEEASSRKKTHNKILYEKLVPYEKLTAKELLEMYGEKRDSTQSKVPRGHKGISTRQNNNKKGI</sequence>
<evidence type="ECO:0000313" key="3">
    <source>
        <dbReference type="Proteomes" id="UP000184255"/>
    </source>
</evidence>
<dbReference type="AlphaFoldDB" id="A0A1L7UIH5"/>